<evidence type="ECO:0000313" key="2">
    <source>
        <dbReference type="Proteomes" id="UP000271678"/>
    </source>
</evidence>
<dbReference type="RefSeq" id="WP_123272417.1">
    <property type="nucleotide sequence ID" value="NZ_RJJQ01000018.1"/>
</dbReference>
<accession>A0A3M9M3X2</accession>
<protein>
    <submittedName>
        <fullName evidence="1">Uncharacterized protein</fullName>
    </submittedName>
</protein>
<reference evidence="1 2" key="1">
    <citation type="submission" date="2018-11" db="EMBL/GenBank/DDBJ databases">
        <title>Draft genome of Simplicispira Flexivirga sp. BO-16.</title>
        <authorList>
            <person name="Im W.T."/>
        </authorList>
    </citation>
    <scope>NUCLEOTIDE SEQUENCE [LARGE SCALE GENOMIC DNA]</scope>
    <source>
        <strain evidence="1 2">BO-16</strain>
    </source>
</reference>
<dbReference type="OrthoDB" id="3380325at2"/>
<dbReference type="AlphaFoldDB" id="A0A3M9M3X2"/>
<comment type="caution">
    <text evidence="1">The sequence shown here is derived from an EMBL/GenBank/DDBJ whole genome shotgun (WGS) entry which is preliminary data.</text>
</comment>
<sequence length="95" mass="9896">MSFDIYFQRFAGGDAAAGGREAMRAVLEPHAEVGDDGFLHVTFGDGTADVYLHDDGMLANHVSGGDPWELLVRGAAAADWVIMPVGCPACLTASG</sequence>
<keyword evidence="2" id="KW-1185">Reference proteome</keyword>
<evidence type="ECO:0000313" key="1">
    <source>
        <dbReference type="EMBL" id="RNI19855.1"/>
    </source>
</evidence>
<dbReference type="EMBL" id="RJJQ01000018">
    <property type="protein sequence ID" value="RNI19855.1"/>
    <property type="molecule type" value="Genomic_DNA"/>
</dbReference>
<organism evidence="1 2">
    <name type="scientific">Flexivirga caeni</name>
    <dbReference type="NCBI Taxonomy" id="2294115"/>
    <lineage>
        <taxon>Bacteria</taxon>
        <taxon>Bacillati</taxon>
        <taxon>Actinomycetota</taxon>
        <taxon>Actinomycetes</taxon>
        <taxon>Micrococcales</taxon>
        <taxon>Dermacoccaceae</taxon>
        <taxon>Flexivirga</taxon>
    </lineage>
</organism>
<gene>
    <name evidence="1" type="ORF">EFY87_15615</name>
</gene>
<name>A0A3M9M3X2_9MICO</name>
<proteinExistence type="predicted"/>
<dbReference type="Proteomes" id="UP000271678">
    <property type="component" value="Unassembled WGS sequence"/>
</dbReference>